<evidence type="ECO:0000313" key="8">
    <source>
        <dbReference type="EMBL" id="CAF4283060.1"/>
    </source>
</evidence>
<comment type="caution">
    <text evidence="6">The sequence shown here is derived from an EMBL/GenBank/DDBJ whole genome shotgun (WGS) entry which is preliminary data.</text>
</comment>
<protein>
    <recommendedName>
        <fullName evidence="4">Homeobox domain-containing protein</fullName>
    </recommendedName>
</protein>
<dbReference type="GO" id="GO:0003677">
    <property type="term" value="F:DNA binding"/>
    <property type="evidence" value="ECO:0007669"/>
    <property type="project" value="UniProtKB-UniRule"/>
</dbReference>
<sequence length="166" mass="19373">MNNSYYSPSLHQYSASYNYVHEYPVSTTPAYCYSISTQPSCPVHSPRNFYASSTSPSMNISLVPSSYYQPQNTELYSPCVQRPTPVHHVADRTPLRRHRCFKKHEIQILHQAYNRDSHPSTETLRQLAVHLEAPIEKVRQWFKNRRHSDKQKKRIISMTETTTTSN</sequence>
<dbReference type="AlphaFoldDB" id="A0A817UBJ5"/>
<feature type="region of interest" description="Disordered" evidence="3">
    <location>
        <begin position="146"/>
        <end position="166"/>
    </location>
</feature>
<dbReference type="Proteomes" id="UP000663865">
    <property type="component" value="Unassembled WGS sequence"/>
</dbReference>
<dbReference type="EMBL" id="CAJNYV010000028">
    <property type="protein sequence ID" value="CAF3326366.1"/>
    <property type="molecule type" value="Genomic_DNA"/>
</dbReference>
<accession>A0A817UBJ5</accession>
<reference evidence="6" key="1">
    <citation type="submission" date="2021-02" db="EMBL/GenBank/DDBJ databases">
        <authorList>
            <person name="Nowell W R."/>
        </authorList>
    </citation>
    <scope>NUCLEOTIDE SEQUENCE</scope>
</reference>
<dbReference type="Proteomes" id="UP000663825">
    <property type="component" value="Unassembled WGS sequence"/>
</dbReference>
<evidence type="ECO:0000313" key="6">
    <source>
        <dbReference type="EMBL" id="CAF3326366.1"/>
    </source>
</evidence>
<dbReference type="Pfam" id="PF00046">
    <property type="entry name" value="Homeodomain"/>
    <property type="match status" value="1"/>
</dbReference>
<evidence type="ECO:0000313" key="5">
    <source>
        <dbReference type="EMBL" id="CAF3108918.1"/>
    </source>
</evidence>
<dbReference type="GO" id="GO:0005634">
    <property type="term" value="C:nucleus"/>
    <property type="evidence" value="ECO:0007669"/>
    <property type="project" value="UniProtKB-SubCell"/>
</dbReference>
<dbReference type="PROSITE" id="PS50071">
    <property type="entry name" value="HOMEOBOX_2"/>
    <property type="match status" value="1"/>
</dbReference>
<evidence type="ECO:0000256" key="3">
    <source>
        <dbReference type="SAM" id="MobiDB-lite"/>
    </source>
</evidence>
<feature type="DNA-binding region" description="Homeobox" evidence="1">
    <location>
        <begin position="94"/>
        <end position="153"/>
    </location>
</feature>
<dbReference type="Gene3D" id="1.10.10.60">
    <property type="entry name" value="Homeodomain-like"/>
    <property type="match status" value="1"/>
</dbReference>
<dbReference type="CDD" id="cd00086">
    <property type="entry name" value="homeodomain"/>
    <property type="match status" value="1"/>
</dbReference>
<dbReference type="EMBL" id="CAJOBS010000150">
    <property type="protein sequence ID" value="CAF4508257.1"/>
    <property type="molecule type" value="Genomic_DNA"/>
</dbReference>
<dbReference type="SUPFAM" id="SSF46689">
    <property type="entry name" value="Homeodomain-like"/>
    <property type="match status" value="1"/>
</dbReference>
<evidence type="ECO:0000256" key="2">
    <source>
        <dbReference type="RuleBase" id="RU000682"/>
    </source>
</evidence>
<dbReference type="EMBL" id="CAJOBQ010000175">
    <property type="protein sequence ID" value="CAF4283060.1"/>
    <property type="molecule type" value="Genomic_DNA"/>
</dbReference>
<feature type="domain" description="Homeobox" evidence="4">
    <location>
        <begin position="92"/>
        <end position="152"/>
    </location>
</feature>
<name>A0A817UBJ5_9BILA</name>
<dbReference type="EMBL" id="CAJNXB010000886">
    <property type="protein sequence ID" value="CAF3108918.1"/>
    <property type="molecule type" value="Genomic_DNA"/>
</dbReference>
<evidence type="ECO:0000256" key="1">
    <source>
        <dbReference type="PROSITE-ProRule" id="PRU00108"/>
    </source>
</evidence>
<comment type="subcellular location">
    <subcellularLocation>
        <location evidence="1 2">Nucleus</location>
    </subcellularLocation>
</comment>
<dbReference type="InterPro" id="IPR001356">
    <property type="entry name" value="HD"/>
</dbReference>
<keyword evidence="1 2" id="KW-0238">DNA-binding</keyword>
<dbReference type="EMBL" id="CAJNYU010000181">
    <property type="protein sequence ID" value="CAF3335236.1"/>
    <property type="molecule type" value="Genomic_DNA"/>
</dbReference>
<organism evidence="6 10">
    <name type="scientific">Rotaria socialis</name>
    <dbReference type="NCBI Taxonomy" id="392032"/>
    <lineage>
        <taxon>Eukaryota</taxon>
        <taxon>Metazoa</taxon>
        <taxon>Spiralia</taxon>
        <taxon>Gnathifera</taxon>
        <taxon>Rotifera</taxon>
        <taxon>Eurotatoria</taxon>
        <taxon>Bdelloidea</taxon>
        <taxon>Philodinida</taxon>
        <taxon>Philodinidae</taxon>
        <taxon>Rotaria</taxon>
    </lineage>
</organism>
<dbReference type="InterPro" id="IPR009057">
    <property type="entry name" value="Homeodomain-like_sf"/>
</dbReference>
<evidence type="ECO:0000313" key="9">
    <source>
        <dbReference type="EMBL" id="CAF4508257.1"/>
    </source>
</evidence>
<evidence type="ECO:0000313" key="10">
    <source>
        <dbReference type="Proteomes" id="UP000663865"/>
    </source>
</evidence>
<dbReference type="SMART" id="SM00389">
    <property type="entry name" value="HOX"/>
    <property type="match status" value="1"/>
</dbReference>
<dbReference type="OrthoDB" id="6159439at2759"/>
<evidence type="ECO:0000313" key="7">
    <source>
        <dbReference type="EMBL" id="CAF3335236.1"/>
    </source>
</evidence>
<dbReference type="Proteomes" id="UP000663862">
    <property type="component" value="Unassembled WGS sequence"/>
</dbReference>
<proteinExistence type="predicted"/>
<keyword evidence="1 2" id="KW-0371">Homeobox</keyword>
<keyword evidence="1 2" id="KW-0539">Nucleus</keyword>
<dbReference type="Proteomes" id="UP000663869">
    <property type="component" value="Unassembled WGS sequence"/>
</dbReference>
<feature type="compositionally biased region" description="Basic residues" evidence="3">
    <location>
        <begin position="146"/>
        <end position="155"/>
    </location>
</feature>
<evidence type="ECO:0000259" key="4">
    <source>
        <dbReference type="PROSITE" id="PS50071"/>
    </source>
</evidence>
<dbReference type="Proteomes" id="UP000663838">
    <property type="component" value="Unassembled WGS sequence"/>
</dbReference>
<gene>
    <name evidence="7" type="ORF">FME351_LOCUS3042</name>
    <name evidence="6" type="ORF">KIK155_LOCUS1068</name>
    <name evidence="5" type="ORF">TIS948_LOCUS7353</name>
    <name evidence="9" type="ORF">TOA249_LOCUS4042</name>
    <name evidence="8" type="ORF">TSG867_LOCUS5114</name>
</gene>